<reference evidence="2" key="1">
    <citation type="journal article" date="2021" name="IMA Fungus">
        <title>Genomic characterization of three marine fungi, including Emericellopsis atlantica sp. nov. with signatures of a generalist lifestyle and marine biomass degradation.</title>
        <authorList>
            <person name="Hagestad O.C."/>
            <person name="Hou L."/>
            <person name="Andersen J.H."/>
            <person name="Hansen E.H."/>
            <person name="Altermark B."/>
            <person name="Li C."/>
            <person name="Kuhnert E."/>
            <person name="Cox R.J."/>
            <person name="Crous P.W."/>
            <person name="Spatafora J.W."/>
            <person name="Lail K."/>
            <person name="Amirebrahimi M."/>
            <person name="Lipzen A."/>
            <person name="Pangilinan J."/>
            <person name="Andreopoulos W."/>
            <person name="Hayes R.D."/>
            <person name="Ng V."/>
            <person name="Grigoriev I.V."/>
            <person name="Jackson S.A."/>
            <person name="Sutton T.D.S."/>
            <person name="Dobson A.D.W."/>
            <person name="Rama T."/>
        </authorList>
    </citation>
    <scope>NUCLEOTIDE SEQUENCE</scope>
    <source>
        <strain evidence="2">TRa3180A</strain>
    </source>
</reference>
<dbReference type="EMBL" id="MU253765">
    <property type="protein sequence ID" value="KAG9247694.1"/>
    <property type="molecule type" value="Genomic_DNA"/>
</dbReference>
<dbReference type="Proteomes" id="UP000887226">
    <property type="component" value="Unassembled WGS sequence"/>
</dbReference>
<evidence type="ECO:0000313" key="3">
    <source>
        <dbReference type="Proteomes" id="UP000887226"/>
    </source>
</evidence>
<sequence length="427" mass="42240">MVHACQQAILRTKYDPDGICWPDDPSTTDALSYGGDLDEFGKCQSNISTACGITLKPSEPSTTTFIIHPNPTTITITTSSDNLPVTVTPEVTPPIYCYLGTLTPEYPHSSSTSQVFIGTPTVTVIASTVPAISISPPVTTIVTQKQPVTVFTNGASINCPSGPATVKQTVTGQSFKPWPPPPANTRPGPVDTPELSGTPGGDTSGGSGTMPGEGSESSPGSGDSGSGGSSRSPTGNGKSSTGGGSNGGSGSGSTSGGSSGVNLIAGGTLQIPITTEVGGVTVVISPTKVIIGTSTVVNEASPPAMQITVGQQTFTVNPSQVIGPVATIALPANNAGAVFMLTPVPTVISGVPEQIGPDVAIIGGSAFAIGPGAPHTSIVINGQTVSIGPGGLDFASTMIAPPSEPTHIVILGDTFSALGASPAVIGG</sequence>
<comment type="caution">
    <text evidence="2">The sequence shown here is derived from an EMBL/GenBank/DDBJ whole genome shotgun (WGS) entry which is preliminary data.</text>
</comment>
<proteinExistence type="predicted"/>
<feature type="compositionally biased region" description="Low complexity" evidence="1">
    <location>
        <begin position="229"/>
        <end position="239"/>
    </location>
</feature>
<dbReference type="OrthoDB" id="5420777at2759"/>
<protein>
    <submittedName>
        <fullName evidence="2">Uncharacterized protein</fullName>
    </submittedName>
</protein>
<dbReference type="AlphaFoldDB" id="A0A9P8CHV1"/>
<feature type="compositionally biased region" description="Low complexity" evidence="1">
    <location>
        <begin position="212"/>
        <end position="221"/>
    </location>
</feature>
<feature type="compositionally biased region" description="Gly residues" evidence="1">
    <location>
        <begin position="198"/>
        <end position="211"/>
    </location>
</feature>
<keyword evidence="3" id="KW-1185">Reference proteome</keyword>
<gene>
    <name evidence="2" type="ORF">BJ878DRAFT_539043</name>
</gene>
<evidence type="ECO:0000256" key="1">
    <source>
        <dbReference type="SAM" id="MobiDB-lite"/>
    </source>
</evidence>
<evidence type="ECO:0000313" key="2">
    <source>
        <dbReference type="EMBL" id="KAG9247694.1"/>
    </source>
</evidence>
<name>A0A9P8CHV1_9HELO</name>
<feature type="compositionally biased region" description="Gly residues" evidence="1">
    <location>
        <begin position="240"/>
        <end position="259"/>
    </location>
</feature>
<accession>A0A9P8CHV1</accession>
<feature type="region of interest" description="Disordered" evidence="1">
    <location>
        <begin position="156"/>
        <end position="259"/>
    </location>
</feature>
<organism evidence="2 3">
    <name type="scientific">Calycina marina</name>
    <dbReference type="NCBI Taxonomy" id="1763456"/>
    <lineage>
        <taxon>Eukaryota</taxon>
        <taxon>Fungi</taxon>
        <taxon>Dikarya</taxon>
        <taxon>Ascomycota</taxon>
        <taxon>Pezizomycotina</taxon>
        <taxon>Leotiomycetes</taxon>
        <taxon>Helotiales</taxon>
        <taxon>Pezizellaceae</taxon>
        <taxon>Calycina</taxon>
    </lineage>
</organism>